<evidence type="ECO:0000313" key="1">
    <source>
        <dbReference type="EMBL" id="KAF0333043.1"/>
    </source>
</evidence>
<organism evidence="1 2">
    <name type="scientific">Gigaspora margarita</name>
    <dbReference type="NCBI Taxonomy" id="4874"/>
    <lineage>
        <taxon>Eukaryota</taxon>
        <taxon>Fungi</taxon>
        <taxon>Fungi incertae sedis</taxon>
        <taxon>Mucoromycota</taxon>
        <taxon>Glomeromycotina</taxon>
        <taxon>Glomeromycetes</taxon>
        <taxon>Diversisporales</taxon>
        <taxon>Gigasporaceae</taxon>
        <taxon>Gigaspora</taxon>
    </lineage>
</organism>
<dbReference type="EMBL" id="WTPW01003952">
    <property type="protein sequence ID" value="KAF0333043.1"/>
    <property type="molecule type" value="Genomic_DNA"/>
</dbReference>
<dbReference type="Pfam" id="PF02452">
    <property type="entry name" value="PemK_toxin"/>
    <property type="match status" value="1"/>
</dbReference>
<dbReference type="Gene3D" id="2.30.30.110">
    <property type="match status" value="1"/>
</dbReference>
<keyword evidence="2" id="KW-1185">Reference proteome</keyword>
<name>A0A8H3WS89_GIGMA</name>
<dbReference type="InterPro" id="IPR003477">
    <property type="entry name" value="PemK-like"/>
</dbReference>
<sequence length="140" mass="15981">MQTIQTSHRSSAPAMQKLRNQRRANGMRPIQIWVPDTRQPEFVSECQRQTRNIASNVTYEREIMDWIESTADTQGHIEDAPVFRVVIEPDKSNGISKLSQAMVDKIMPVRKEKISGIIGKINRKLMIKIESAIAIFYGIA</sequence>
<comment type="caution">
    <text evidence="1">The sequence shown here is derived from an EMBL/GenBank/DDBJ whole genome shotgun (WGS) entry which is preliminary data.</text>
</comment>
<dbReference type="AlphaFoldDB" id="A0A8H3WS89"/>
<dbReference type="Pfam" id="PF11455">
    <property type="entry name" value="MazE-like"/>
    <property type="match status" value="1"/>
</dbReference>
<accession>A0A8H3WS89</accession>
<dbReference type="InterPro" id="IPR021558">
    <property type="entry name" value="MazE-like"/>
</dbReference>
<protein>
    <submittedName>
        <fullName evidence="1">DUF3018 domain-containing protein</fullName>
    </submittedName>
</protein>
<dbReference type="InterPro" id="IPR011067">
    <property type="entry name" value="Plasmid_toxin/cell-grow_inhib"/>
</dbReference>
<proteinExistence type="predicted"/>
<dbReference type="OrthoDB" id="10563229at2759"/>
<evidence type="ECO:0000313" key="2">
    <source>
        <dbReference type="Proteomes" id="UP000439903"/>
    </source>
</evidence>
<gene>
    <name evidence="1" type="ORF">F8M41_017333</name>
</gene>
<dbReference type="Proteomes" id="UP000439903">
    <property type="component" value="Unassembled WGS sequence"/>
</dbReference>
<dbReference type="GO" id="GO:0003677">
    <property type="term" value="F:DNA binding"/>
    <property type="evidence" value="ECO:0007669"/>
    <property type="project" value="InterPro"/>
</dbReference>
<reference evidence="1 2" key="1">
    <citation type="journal article" date="2019" name="Environ. Microbiol.">
        <title>At the nexus of three kingdoms: the genome of the mycorrhizal fungus Gigaspora margarita provides insights into plant, endobacterial and fungal interactions.</title>
        <authorList>
            <person name="Venice F."/>
            <person name="Ghignone S."/>
            <person name="Salvioli di Fossalunga A."/>
            <person name="Amselem J."/>
            <person name="Novero M."/>
            <person name="Xianan X."/>
            <person name="Sedzielewska Toro K."/>
            <person name="Morin E."/>
            <person name="Lipzen A."/>
            <person name="Grigoriev I.V."/>
            <person name="Henrissat B."/>
            <person name="Martin F.M."/>
            <person name="Bonfante P."/>
        </authorList>
    </citation>
    <scope>NUCLEOTIDE SEQUENCE [LARGE SCALE GENOMIC DNA]</scope>
    <source>
        <strain evidence="1 2">BEG34</strain>
    </source>
</reference>
<dbReference type="SUPFAM" id="SSF50118">
    <property type="entry name" value="Cell growth inhibitor/plasmid maintenance toxic component"/>
    <property type="match status" value="1"/>
</dbReference>